<feature type="domain" description="Major facilitator superfamily (MFS) profile" evidence="8">
    <location>
        <begin position="458"/>
        <end position="777"/>
    </location>
</feature>
<evidence type="ECO:0000256" key="6">
    <source>
        <dbReference type="SAM" id="MobiDB-lite"/>
    </source>
</evidence>
<dbReference type="RefSeq" id="XP_047738757.1">
    <property type="nucleotide sequence ID" value="XM_047882801.1"/>
</dbReference>
<keyword evidence="4 7" id="KW-1133">Transmembrane helix</keyword>
<proteinExistence type="inferred from homology"/>
<dbReference type="PROSITE" id="PS50850">
    <property type="entry name" value="MFS"/>
    <property type="match status" value="1"/>
</dbReference>
<feature type="transmembrane region" description="Helical" evidence="7">
    <location>
        <begin position="613"/>
        <end position="632"/>
    </location>
</feature>
<feature type="compositionally biased region" description="Basic and acidic residues" evidence="6">
    <location>
        <begin position="683"/>
        <end position="708"/>
    </location>
</feature>
<dbReference type="InterPro" id="IPR051717">
    <property type="entry name" value="MFS_MFSD6"/>
</dbReference>
<dbReference type="Pfam" id="PF12832">
    <property type="entry name" value="MFS_1_like"/>
    <property type="match status" value="1"/>
</dbReference>
<dbReference type="InterPro" id="IPR020846">
    <property type="entry name" value="MFS_dom"/>
</dbReference>
<evidence type="ECO:0000256" key="1">
    <source>
        <dbReference type="ARBA" id="ARBA00004141"/>
    </source>
</evidence>
<dbReference type="GO" id="GO:0022857">
    <property type="term" value="F:transmembrane transporter activity"/>
    <property type="evidence" value="ECO:0007669"/>
    <property type="project" value="InterPro"/>
</dbReference>
<comment type="subcellular location">
    <subcellularLocation>
        <location evidence="1">Membrane</location>
        <topology evidence="1">Multi-pass membrane protein</topology>
    </subcellularLocation>
</comment>
<feature type="region of interest" description="Disordered" evidence="6">
    <location>
        <begin position="662"/>
        <end position="761"/>
    </location>
</feature>
<dbReference type="GO" id="GO:0016020">
    <property type="term" value="C:membrane"/>
    <property type="evidence" value="ECO:0007669"/>
    <property type="project" value="UniProtKB-SubCell"/>
</dbReference>
<feature type="transmembrane region" description="Helical" evidence="7">
    <location>
        <begin position="492"/>
        <end position="517"/>
    </location>
</feature>
<feature type="transmembrane region" description="Helical" evidence="7">
    <location>
        <begin position="352"/>
        <end position="373"/>
    </location>
</feature>
<feature type="compositionally biased region" description="Basic and acidic residues" evidence="6">
    <location>
        <begin position="662"/>
        <end position="673"/>
    </location>
</feature>
<dbReference type="OMA" id="EETEHEX"/>
<dbReference type="Proteomes" id="UP000694843">
    <property type="component" value="Unplaced"/>
</dbReference>
<keyword evidence="3 7" id="KW-0812">Transmembrane</keyword>
<sequence length="777" mass="83392">MSMRRQLTWQARQGSTRLRQSGRQAAVTCWADLLTPRLVPIKVAFFLIMGATQCLGPYSTLFARALGLTLKETAIVFSVAPIVPLLAPTLAGVIADKIGNFKVVLVVSVMVSGLLPLLYMAIPPARLPTPDVPTLPLTLTCQEGDFHLSLPTGRASCASFVTNGSVARLSAADCGYACSPAVVRYPQSLEAQFSHISASAAPDGVSPLGEELSCVTGRHFDDPQKCYIVRHNESAMPLDQASLSSFVLYEASVNFMTLDGGGTVNLDGRYQMTPDEQHIFDCSNGLLAKSLNVSTITLAGTKAAVSPDQSYVTCNFECDVTLPMDEVCASVPPPEDESDPVLTMWLFTGLKVSSGFTIGLTYTLFEVATVAVLQHHGHDYGLQRLHGSLGGMICAPLAGVLIDLFGDGSAPYHYYATFGAYTVLKLLCAAVLCAVDLRFKPPSRSLLHNVVRLLLTPHVALLTIAVFVSGVCYGFIEHFQPWLLRDLNATNWFIGMTTTVASVAALPFLAISGAVCAKFGHVQAIAFGLVCYSVRCIGYSLLTDPYWCLPLEVAEGATTGLLIAASVLYAAHLAPPTAQATLQGVLATVHYGLGKSAGSFAGGYLMSELGTAMAFQIFAGGALAVALAYYLVFKLCLLPQQQTLDSLRREINNMPIRTVSIREHQRNSQRYDEVPELGPETQALRDGDDGGEISVREASPKKSGEQEAYRYSSYLPSGVDETPFPTWSDDEEPHPPNLYPSVATLRSSSTPQKHAPPPPDVVDITAVTELLPDSRPT</sequence>
<reference evidence="10 11" key="1">
    <citation type="submission" date="2025-04" db="UniProtKB">
        <authorList>
            <consortium name="RefSeq"/>
        </authorList>
    </citation>
    <scope>IDENTIFICATION</scope>
    <source>
        <tissue evidence="10 11">Whole organism</tissue>
    </source>
</reference>
<gene>
    <name evidence="10 11" type="primary">LOC108668857</name>
</gene>
<dbReference type="KEGG" id="hazt:108668857"/>
<organism evidence="9 10">
    <name type="scientific">Hyalella azteca</name>
    <name type="common">Amphipod</name>
    <dbReference type="NCBI Taxonomy" id="294128"/>
    <lineage>
        <taxon>Eukaryota</taxon>
        <taxon>Metazoa</taxon>
        <taxon>Ecdysozoa</taxon>
        <taxon>Arthropoda</taxon>
        <taxon>Crustacea</taxon>
        <taxon>Multicrustacea</taxon>
        <taxon>Malacostraca</taxon>
        <taxon>Eumalacostraca</taxon>
        <taxon>Peracarida</taxon>
        <taxon>Amphipoda</taxon>
        <taxon>Senticaudata</taxon>
        <taxon>Talitrida</taxon>
        <taxon>Talitroidea</taxon>
        <taxon>Hyalellidae</taxon>
        <taxon>Hyalella</taxon>
    </lineage>
</organism>
<keyword evidence="9" id="KW-1185">Reference proteome</keyword>
<evidence type="ECO:0000256" key="5">
    <source>
        <dbReference type="ARBA" id="ARBA00023136"/>
    </source>
</evidence>
<name>A0A8B7NDD0_HYAAZ</name>
<feature type="transmembrane region" description="Helical" evidence="7">
    <location>
        <begin position="455"/>
        <end position="476"/>
    </location>
</feature>
<dbReference type="RefSeq" id="XP_018011602.2">
    <property type="nucleotide sequence ID" value="XM_018156113.2"/>
</dbReference>
<dbReference type="InterPro" id="IPR024989">
    <property type="entry name" value="MFS_assoc_dom"/>
</dbReference>
<evidence type="ECO:0000313" key="10">
    <source>
        <dbReference type="RefSeq" id="XP_018011602.2"/>
    </source>
</evidence>
<evidence type="ECO:0000256" key="4">
    <source>
        <dbReference type="ARBA" id="ARBA00022989"/>
    </source>
</evidence>
<feature type="transmembrane region" description="Helical" evidence="7">
    <location>
        <begin position="385"/>
        <end position="406"/>
    </location>
</feature>
<evidence type="ECO:0000313" key="9">
    <source>
        <dbReference type="Proteomes" id="UP000694843"/>
    </source>
</evidence>
<dbReference type="AlphaFoldDB" id="A0A8B7NDD0"/>
<protein>
    <submittedName>
        <fullName evidence="10 11">Major facilitator superfamily domain-containing protein 6</fullName>
    </submittedName>
</protein>
<comment type="similarity">
    <text evidence="2">Belongs to the major facilitator superfamily. MFSD6 family.</text>
</comment>
<evidence type="ECO:0000256" key="3">
    <source>
        <dbReference type="ARBA" id="ARBA00022692"/>
    </source>
</evidence>
<dbReference type="SUPFAM" id="SSF103473">
    <property type="entry name" value="MFS general substrate transporter"/>
    <property type="match status" value="2"/>
</dbReference>
<feature type="transmembrane region" description="Helical" evidence="7">
    <location>
        <begin position="524"/>
        <end position="542"/>
    </location>
</feature>
<evidence type="ECO:0000259" key="8">
    <source>
        <dbReference type="PROSITE" id="PS50850"/>
    </source>
</evidence>
<dbReference type="InterPro" id="IPR036259">
    <property type="entry name" value="MFS_trans_sf"/>
</dbReference>
<dbReference type="PANTHER" id="PTHR16172">
    <property type="entry name" value="MAJOR FACILITATOR SUPERFAMILY DOMAIN-CONTAINING PROTEIN 6-LIKE"/>
    <property type="match status" value="1"/>
</dbReference>
<dbReference type="OrthoDB" id="10061976at2759"/>
<feature type="transmembrane region" description="Helical" evidence="7">
    <location>
        <begin position="101"/>
        <end position="122"/>
    </location>
</feature>
<feature type="transmembrane region" description="Helical" evidence="7">
    <location>
        <begin position="43"/>
        <end position="62"/>
    </location>
</feature>
<accession>A0A8B7NDD0</accession>
<evidence type="ECO:0000256" key="2">
    <source>
        <dbReference type="ARBA" id="ARBA00005241"/>
    </source>
</evidence>
<feature type="transmembrane region" description="Helical" evidence="7">
    <location>
        <begin position="412"/>
        <end position="435"/>
    </location>
</feature>
<dbReference type="GeneID" id="108668857"/>
<feature type="transmembrane region" description="Helical" evidence="7">
    <location>
        <begin position="74"/>
        <end position="94"/>
    </location>
</feature>
<evidence type="ECO:0000256" key="7">
    <source>
        <dbReference type="SAM" id="Phobius"/>
    </source>
</evidence>
<dbReference type="PANTHER" id="PTHR16172:SF41">
    <property type="entry name" value="MAJOR FACILITATOR SUPERFAMILY DOMAIN-CONTAINING PROTEIN 6-LIKE"/>
    <property type="match status" value="1"/>
</dbReference>
<keyword evidence="5 7" id="KW-0472">Membrane</keyword>
<dbReference type="Gene3D" id="1.20.1250.20">
    <property type="entry name" value="MFS general substrate transporter like domains"/>
    <property type="match status" value="3"/>
</dbReference>
<evidence type="ECO:0000313" key="11">
    <source>
        <dbReference type="RefSeq" id="XP_047738757.1"/>
    </source>
</evidence>